<dbReference type="RefSeq" id="WP_077850638.1">
    <property type="nucleotide sequence ID" value="NZ_CP096983.1"/>
</dbReference>
<keyword evidence="1" id="KW-0433">Leucine-rich repeat</keyword>
<organism evidence="3 4">
    <name type="scientific">Clostridium felsineum</name>
    <dbReference type="NCBI Taxonomy" id="36839"/>
    <lineage>
        <taxon>Bacteria</taxon>
        <taxon>Bacillati</taxon>
        <taxon>Bacillota</taxon>
        <taxon>Clostridia</taxon>
        <taxon>Eubacteriales</taxon>
        <taxon>Clostridiaceae</taxon>
        <taxon>Clostridium</taxon>
    </lineage>
</organism>
<accession>A0A1S8L2M3</accession>
<dbReference type="InterPro" id="IPR032675">
    <property type="entry name" value="LRR_dom_sf"/>
</dbReference>
<dbReference type="InterPro" id="IPR025875">
    <property type="entry name" value="Leu-rich_rpt_4"/>
</dbReference>
<dbReference type="SMART" id="SM00728">
    <property type="entry name" value="ChW"/>
    <property type="match status" value="6"/>
</dbReference>
<dbReference type="PANTHER" id="PTHR46652:SF3">
    <property type="entry name" value="LEUCINE-RICH REPEAT-CONTAINING PROTEIN 9"/>
    <property type="match status" value="1"/>
</dbReference>
<dbReference type="InterPro" id="IPR006637">
    <property type="entry name" value="ChW"/>
</dbReference>
<dbReference type="KEGG" id="crw:CROST_041760"/>
<sequence length="725" mass="78149">MNKLKLKCLIASFVCIAAFSTFNPTHKVKADTTNVGVTYDAHVQNIGWQNPWAKDGGEAGTDGQALRVEALKIKLENAPAGAKISYQTHVQNVGWQDWVSDGVEAGTDGKSLRVEAIRIKLENMPGYSVQYQAHVENVGWQDWVSDGAEAGTDGKGLRVEAVRIRIVKNVNTNSITLNKTSDALTVGDTDTLSASFNPDNTTNKNVTWSSSDSSIVSVDKSGKITAAAAGNATVTATSEDGQKTASCNVTVNANTKEPKVTYQTHVQNIGWQAPVSDGQEAGTDGKGLRVEALKMNLENAPANAKITYHAYIQNIGWQGYTDVNAGEVAGTIGQNLGIEAFTIDVSNLPNYHVEYRAYVQNLGWQDWVTDNKIAGTMGKNLRVEAIEAKLVKNLNIPVLNETEITMKVGSYESLNTKFYNPSSDSNDIDIKWKSSDASIASYENGHICAFKPGDITITASCSTTPVGGDQNEAVCKVHVIPNDGQYPPLTIDNSNLSLDINGYSSLSVAGSIYPLTWSSSDSSIVSVISPNDTSCNLKGNKQGTAVITAKTPDGRTIFSNVTVTNKTIISFGSVYVEDSILTALYGDDNTVKHVYTSDIPKLEHLSVSGYYRFGHPNLNGIEYFTNLKDLSLTNNYVDDISKLSALTNLENLTLDSNPVKDLSPLKNLTNLKSLTLGTEQYSNKDSIAVLKALPNLKSLTLVGTISDSDLQNLKTQLPNCTITVK</sequence>
<dbReference type="AlphaFoldDB" id="A0A1S8L2M3"/>
<dbReference type="InterPro" id="IPR001611">
    <property type="entry name" value="Leu-rich_rpt"/>
</dbReference>
<protein>
    <submittedName>
        <fullName evidence="3">Uncharacterized protein</fullName>
    </submittedName>
</protein>
<dbReference type="Gene3D" id="2.60.40.1080">
    <property type="match status" value="3"/>
</dbReference>
<dbReference type="Pfam" id="PF12799">
    <property type="entry name" value="LRR_4"/>
    <property type="match status" value="1"/>
</dbReference>
<name>A0A1S8L2M3_9CLOT</name>
<dbReference type="STRING" id="84029.CROST_30200"/>
<reference evidence="3 4" key="1">
    <citation type="submission" date="2022-04" db="EMBL/GenBank/DDBJ databases">
        <title>Genome sequence of C. roseum typestrain.</title>
        <authorList>
            <person name="Poehlein A."/>
            <person name="Schoch T."/>
            <person name="Duerre P."/>
            <person name="Daniel R."/>
        </authorList>
    </citation>
    <scope>NUCLEOTIDE SEQUENCE [LARGE SCALE GENOMIC DNA]</scope>
    <source>
        <strain evidence="3 4">DSM 7320</strain>
    </source>
</reference>
<evidence type="ECO:0000256" key="1">
    <source>
        <dbReference type="ARBA" id="ARBA00022614"/>
    </source>
</evidence>
<dbReference type="SUPFAM" id="SSF49373">
    <property type="entry name" value="Invasin/intimin cell-adhesion fragments"/>
    <property type="match status" value="3"/>
</dbReference>
<proteinExistence type="predicted"/>
<dbReference type="InterPro" id="IPR050836">
    <property type="entry name" value="SDS22/Internalin_LRR"/>
</dbReference>
<dbReference type="EMBL" id="CP096983">
    <property type="protein sequence ID" value="URZ13410.1"/>
    <property type="molecule type" value="Genomic_DNA"/>
</dbReference>
<dbReference type="InterPro" id="IPR008964">
    <property type="entry name" value="Invasin/intimin_cell_adhesion"/>
</dbReference>
<dbReference type="Pfam" id="PF07538">
    <property type="entry name" value="ChW"/>
    <property type="match status" value="6"/>
</dbReference>
<keyword evidence="4" id="KW-1185">Reference proteome</keyword>
<evidence type="ECO:0000313" key="3">
    <source>
        <dbReference type="EMBL" id="URZ13410.1"/>
    </source>
</evidence>
<dbReference type="PANTHER" id="PTHR46652">
    <property type="entry name" value="LEUCINE-RICH REPEAT AND IQ DOMAIN-CONTAINING PROTEIN 1-RELATED"/>
    <property type="match status" value="1"/>
</dbReference>
<dbReference type="SMART" id="SM00635">
    <property type="entry name" value="BID_2"/>
    <property type="match status" value="2"/>
</dbReference>
<dbReference type="Pfam" id="PF02368">
    <property type="entry name" value="Big_2"/>
    <property type="match status" value="1"/>
</dbReference>
<dbReference type="Proteomes" id="UP000190951">
    <property type="component" value="Chromosome"/>
</dbReference>
<dbReference type="PROSITE" id="PS51450">
    <property type="entry name" value="LRR"/>
    <property type="match status" value="2"/>
</dbReference>
<evidence type="ECO:0000256" key="2">
    <source>
        <dbReference type="ARBA" id="ARBA00022737"/>
    </source>
</evidence>
<dbReference type="Gene3D" id="3.80.10.10">
    <property type="entry name" value="Ribonuclease Inhibitor"/>
    <property type="match status" value="1"/>
</dbReference>
<dbReference type="SUPFAM" id="SSF52075">
    <property type="entry name" value="Outer arm dynein light chain 1"/>
    <property type="match status" value="1"/>
</dbReference>
<dbReference type="InterPro" id="IPR003343">
    <property type="entry name" value="Big_2"/>
</dbReference>
<gene>
    <name evidence="3" type="ORF">CROST_041760</name>
</gene>
<keyword evidence="2" id="KW-0677">Repeat</keyword>
<evidence type="ECO:0000313" key="4">
    <source>
        <dbReference type="Proteomes" id="UP000190951"/>
    </source>
</evidence>